<name>A0A8T0VHV2_PANVG</name>
<reference evidence="2" key="1">
    <citation type="submission" date="2020-05" db="EMBL/GenBank/DDBJ databases">
        <title>WGS assembly of Panicum virgatum.</title>
        <authorList>
            <person name="Lovell J.T."/>
            <person name="Jenkins J."/>
            <person name="Shu S."/>
            <person name="Juenger T.E."/>
            <person name="Schmutz J."/>
        </authorList>
    </citation>
    <scope>NUCLEOTIDE SEQUENCE</scope>
    <source>
        <strain evidence="2">AP13</strain>
    </source>
</reference>
<feature type="region of interest" description="Disordered" evidence="1">
    <location>
        <begin position="35"/>
        <end position="74"/>
    </location>
</feature>
<proteinExistence type="predicted"/>
<feature type="compositionally biased region" description="Polar residues" evidence="1">
    <location>
        <begin position="62"/>
        <end position="74"/>
    </location>
</feature>
<dbReference type="EMBL" id="CM029040">
    <property type="protein sequence ID" value="KAG2635842.1"/>
    <property type="molecule type" value="Genomic_DNA"/>
</dbReference>
<evidence type="ECO:0000313" key="2">
    <source>
        <dbReference type="EMBL" id="KAG2635842.1"/>
    </source>
</evidence>
<sequence>MGSWRPARPMRGGGLQPSSTRDRRALCATAACSLAARREGSVSEQHTGGPAELRGMAGRHAATSSSTELSSRVNHVQTRSINYVDEATDNRWRTMRP</sequence>
<gene>
    <name evidence="2" type="ORF">PVAP13_2NG390803</name>
</gene>
<feature type="region of interest" description="Disordered" evidence="1">
    <location>
        <begin position="1"/>
        <end position="22"/>
    </location>
</feature>
<protein>
    <submittedName>
        <fullName evidence="2">Uncharacterized protein</fullName>
    </submittedName>
</protein>
<accession>A0A8T0VHV2</accession>
<dbReference type="Proteomes" id="UP000823388">
    <property type="component" value="Chromosome 2N"/>
</dbReference>
<dbReference type="AlphaFoldDB" id="A0A8T0VHV2"/>
<organism evidence="2 3">
    <name type="scientific">Panicum virgatum</name>
    <name type="common">Blackwell switchgrass</name>
    <dbReference type="NCBI Taxonomy" id="38727"/>
    <lineage>
        <taxon>Eukaryota</taxon>
        <taxon>Viridiplantae</taxon>
        <taxon>Streptophyta</taxon>
        <taxon>Embryophyta</taxon>
        <taxon>Tracheophyta</taxon>
        <taxon>Spermatophyta</taxon>
        <taxon>Magnoliopsida</taxon>
        <taxon>Liliopsida</taxon>
        <taxon>Poales</taxon>
        <taxon>Poaceae</taxon>
        <taxon>PACMAD clade</taxon>
        <taxon>Panicoideae</taxon>
        <taxon>Panicodae</taxon>
        <taxon>Paniceae</taxon>
        <taxon>Panicinae</taxon>
        <taxon>Panicum</taxon>
        <taxon>Panicum sect. Hiantes</taxon>
    </lineage>
</organism>
<comment type="caution">
    <text evidence="2">The sequence shown here is derived from an EMBL/GenBank/DDBJ whole genome shotgun (WGS) entry which is preliminary data.</text>
</comment>
<keyword evidence="3" id="KW-1185">Reference proteome</keyword>
<evidence type="ECO:0000313" key="3">
    <source>
        <dbReference type="Proteomes" id="UP000823388"/>
    </source>
</evidence>
<evidence type="ECO:0000256" key="1">
    <source>
        <dbReference type="SAM" id="MobiDB-lite"/>
    </source>
</evidence>